<accession>A0A0A2KUT0</accession>
<keyword evidence="2" id="KW-1185">Reference proteome</keyword>
<dbReference type="AlphaFoldDB" id="A0A0A2KUT0"/>
<protein>
    <submittedName>
        <fullName evidence="1">Uncharacterized protein</fullName>
    </submittedName>
</protein>
<sequence>MSDCDSVTSPTPRGRFGPRCARIPLLCHSKSKTGFDPWTPGRKQELSGGTVWVVAQG</sequence>
<dbReference type="EMBL" id="JQGA01000923">
    <property type="protein sequence ID" value="KGO71564.1"/>
    <property type="molecule type" value="Genomic_DNA"/>
</dbReference>
<comment type="caution">
    <text evidence="1">The sequence shown here is derived from an EMBL/GenBank/DDBJ whole genome shotgun (WGS) entry which is preliminary data.</text>
</comment>
<gene>
    <name evidence="1" type="ORF">PITC_044410</name>
</gene>
<evidence type="ECO:0000313" key="1">
    <source>
        <dbReference type="EMBL" id="KGO71564.1"/>
    </source>
</evidence>
<dbReference type="Proteomes" id="UP000030104">
    <property type="component" value="Unassembled WGS sequence"/>
</dbReference>
<name>A0A0A2KUT0_PENIT</name>
<reference evidence="1 2" key="1">
    <citation type="journal article" date="2015" name="Mol. Plant Microbe Interact.">
        <title>Genome, transcriptome, and functional analyses of Penicillium expansum provide new insights into secondary metabolism and pathogenicity.</title>
        <authorList>
            <person name="Ballester A.R."/>
            <person name="Marcet-Houben M."/>
            <person name="Levin E."/>
            <person name="Sela N."/>
            <person name="Selma-Lazaro C."/>
            <person name="Carmona L."/>
            <person name="Wisniewski M."/>
            <person name="Droby S."/>
            <person name="Gonzalez-Candelas L."/>
            <person name="Gabaldon T."/>
        </authorList>
    </citation>
    <scope>NUCLEOTIDE SEQUENCE [LARGE SCALE GENOMIC DNA]</scope>
    <source>
        <strain evidence="1 2">PHI-1</strain>
    </source>
</reference>
<evidence type="ECO:0000313" key="2">
    <source>
        <dbReference type="Proteomes" id="UP000030104"/>
    </source>
</evidence>
<proteinExistence type="predicted"/>
<dbReference type="HOGENOM" id="CLU_2997157_0_0_1"/>
<organism evidence="1 2">
    <name type="scientific">Penicillium italicum</name>
    <name type="common">Blue mold</name>
    <dbReference type="NCBI Taxonomy" id="40296"/>
    <lineage>
        <taxon>Eukaryota</taxon>
        <taxon>Fungi</taxon>
        <taxon>Dikarya</taxon>
        <taxon>Ascomycota</taxon>
        <taxon>Pezizomycotina</taxon>
        <taxon>Eurotiomycetes</taxon>
        <taxon>Eurotiomycetidae</taxon>
        <taxon>Eurotiales</taxon>
        <taxon>Aspergillaceae</taxon>
        <taxon>Penicillium</taxon>
    </lineage>
</organism>